<accession>A0A1Y1VUX4</accession>
<dbReference type="Gene3D" id="1.20.58.2130">
    <property type="match status" value="1"/>
</dbReference>
<keyword evidence="4" id="KW-1185">Reference proteome</keyword>
<dbReference type="AlphaFoldDB" id="A0A1Y1VUX4"/>
<feature type="region of interest" description="Disordered" evidence="1">
    <location>
        <begin position="691"/>
        <end position="760"/>
    </location>
</feature>
<evidence type="ECO:0000256" key="1">
    <source>
        <dbReference type="SAM" id="MobiDB-lite"/>
    </source>
</evidence>
<dbReference type="InterPro" id="IPR013948">
    <property type="entry name" value="DNA_replication_reg_Sld3_C"/>
</dbReference>
<gene>
    <name evidence="3" type="ORF">BCR32DRAFT_272960</name>
</gene>
<feature type="region of interest" description="Disordered" evidence="1">
    <location>
        <begin position="491"/>
        <end position="575"/>
    </location>
</feature>
<protein>
    <recommendedName>
        <fullName evidence="2">DNA replication regulator Sld3 C-terminal domain-containing protein</fullName>
    </recommendedName>
</protein>
<evidence type="ECO:0000313" key="3">
    <source>
        <dbReference type="EMBL" id="ORX64815.1"/>
    </source>
</evidence>
<feature type="compositionally biased region" description="Polar residues" evidence="1">
    <location>
        <begin position="731"/>
        <end position="744"/>
    </location>
</feature>
<dbReference type="OrthoDB" id="10535855at2759"/>
<feature type="compositionally biased region" description="Basic and acidic residues" evidence="1">
    <location>
        <begin position="520"/>
        <end position="535"/>
    </location>
</feature>
<evidence type="ECO:0000259" key="2">
    <source>
        <dbReference type="Pfam" id="PF08639"/>
    </source>
</evidence>
<feature type="compositionally biased region" description="Polar residues" evidence="1">
    <location>
        <begin position="604"/>
        <end position="614"/>
    </location>
</feature>
<feature type="region of interest" description="Disordered" evidence="1">
    <location>
        <begin position="592"/>
        <end position="649"/>
    </location>
</feature>
<feature type="compositionally biased region" description="Basic and acidic residues" evidence="1">
    <location>
        <begin position="542"/>
        <end position="554"/>
    </location>
</feature>
<dbReference type="EMBL" id="MCFG01000496">
    <property type="protein sequence ID" value="ORX64815.1"/>
    <property type="molecule type" value="Genomic_DNA"/>
</dbReference>
<dbReference type="Proteomes" id="UP000193944">
    <property type="component" value="Unassembled WGS sequence"/>
</dbReference>
<reference evidence="3 4" key="2">
    <citation type="submission" date="2016-08" db="EMBL/GenBank/DDBJ databases">
        <title>Pervasive Adenine N6-methylation of Active Genes in Fungi.</title>
        <authorList>
            <consortium name="DOE Joint Genome Institute"/>
            <person name="Mondo S.J."/>
            <person name="Dannebaum R.O."/>
            <person name="Kuo R.C."/>
            <person name="Labutti K."/>
            <person name="Haridas S."/>
            <person name="Kuo A."/>
            <person name="Salamov A."/>
            <person name="Ahrendt S.R."/>
            <person name="Lipzen A."/>
            <person name="Sullivan W."/>
            <person name="Andreopoulos W.B."/>
            <person name="Clum A."/>
            <person name="Lindquist E."/>
            <person name="Daum C."/>
            <person name="Ramamoorthy G.K."/>
            <person name="Gryganskyi A."/>
            <person name="Culley D."/>
            <person name="Magnuson J.K."/>
            <person name="James T.Y."/>
            <person name="O'Malley M.A."/>
            <person name="Stajich J.E."/>
            <person name="Spatafora J.W."/>
            <person name="Visel A."/>
            <person name="Grigoriev I.V."/>
        </authorList>
    </citation>
    <scope>NUCLEOTIDE SEQUENCE [LARGE SCALE GENOMIC DNA]</scope>
    <source>
        <strain evidence="3 4">S4</strain>
    </source>
</reference>
<feature type="compositionally biased region" description="Basic and acidic residues" evidence="1">
    <location>
        <begin position="491"/>
        <end position="500"/>
    </location>
</feature>
<proteinExistence type="predicted"/>
<evidence type="ECO:0000313" key="4">
    <source>
        <dbReference type="Proteomes" id="UP000193944"/>
    </source>
</evidence>
<dbReference type="Pfam" id="PF08639">
    <property type="entry name" value="Sld3_STD"/>
    <property type="match status" value="1"/>
</dbReference>
<organism evidence="3 4">
    <name type="scientific">Anaeromyces robustus</name>
    <dbReference type="NCBI Taxonomy" id="1754192"/>
    <lineage>
        <taxon>Eukaryota</taxon>
        <taxon>Fungi</taxon>
        <taxon>Fungi incertae sedis</taxon>
        <taxon>Chytridiomycota</taxon>
        <taxon>Chytridiomycota incertae sedis</taxon>
        <taxon>Neocallimastigomycetes</taxon>
        <taxon>Neocallimastigales</taxon>
        <taxon>Neocallimastigaceae</taxon>
        <taxon>Anaeromyces</taxon>
    </lineage>
</organism>
<feature type="compositionally biased region" description="Low complexity" evidence="1">
    <location>
        <begin position="555"/>
        <end position="570"/>
    </location>
</feature>
<feature type="compositionally biased region" description="Basic and acidic residues" evidence="1">
    <location>
        <begin position="691"/>
        <end position="700"/>
    </location>
</feature>
<feature type="domain" description="DNA replication regulator Sld3 C-terminal" evidence="2">
    <location>
        <begin position="3"/>
        <end position="223"/>
    </location>
</feature>
<reference evidence="3 4" key="1">
    <citation type="submission" date="2016-08" db="EMBL/GenBank/DDBJ databases">
        <title>A Parts List for Fungal Cellulosomes Revealed by Comparative Genomics.</title>
        <authorList>
            <consortium name="DOE Joint Genome Institute"/>
            <person name="Haitjema C.H."/>
            <person name="Gilmore S.P."/>
            <person name="Henske J.K."/>
            <person name="Solomon K.V."/>
            <person name="De Groot R."/>
            <person name="Kuo A."/>
            <person name="Mondo S.J."/>
            <person name="Salamov A.A."/>
            <person name="Labutti K."/>
            <person name="Zhao Z."/>
            <person name="Chiniquy J."/>
            <person name="Barry K."/>
            <person name="Brewer H.M."/>
            <person name="Purvine S.O."/>
            <person name="Wright A.T."/>
            <person name="Boxma B."/>
            <person name="Van Alen T."/>
            <person name="Hackstein J.H."/>
            <person name="Baker S.E."/>
            <person name="Grigoriev I.V."/>
            <person name="O'Malley M.A."/>
        </authorList>
    </citation>
    <scope>NUCLEOTIDE SEQUENCE [LARGE SCALE GENOMIC DNA]</scope>
    <source>
        <strain evidence="3 4">S4</strain>
    </source>
</reference>
<comment type="caution">
    <text evidence="3">The sequence shown here is derived from an EMBL/GenBank/DDBJ whole genome shotgun (WGS) entry which is preliminary data.</text>
</comment>
<name>A0A1Y1VUX4_9FUNG</name>
<sequence length="804" mass="93734">MEKIEEKVTRMKIEEAQIQVIVLLEYLRLHEKLKISFPKVLLNSETHLLNDQFYNIKKDSKKQKKKSDVKIIKNILEYLMDKLCIWMTLDQFSMFDSVNTLDNELSDDNITDFVNRILKDIFNKDLPKIIKDLYTKVSGGLNDDDPKSSLLSPKFKEKMMKSREKFTIPKVQRIQSITEKLKEESQSFSIKNKVPGRSSFDRLFKDREVVIVKKESKKKLKKNVSIKEPKTKMKSQKILLPLNEDDDEETKVVFKPRKKALNSNPMSILSGLMLTPRKKRKNELLKNITKSPYKLSKWITEDKGKNEFNSLFNIKNSSSEHIVFAPKTPSKNNKKSCNNVYFVGNDKNKSSSEASSGDTVHANEFKICQTPMIPRRSQSTIIEKGKNNKLVRSQSLLEELNNSAKLEIKNLFEESFSKSSILNRSRSYHEGFHTNDFFDIGSLYDSYLMDSNNDNNDDNNDLIIDDYYKNNNDADSDNNDQNSDLDHHFVNIFNKEENGKGKGKRRVEKKNSYTEAQSPNHRDISFKRLLPKDINDNSDENNNDHYSNDDKNNNYEKLSNKKNNNNNNNYNDDEEDQLSYHNFSFSFNYDKHNKSENNYKEDGNSNNSSPTSSLGELEQLKKKYTQNSEAENRRFSFSPSPSPTPISYSREISLSPTFNKISRNNSFTLATDSHRSFLDFSNTKEENNTIFFKKNDRRNEDNDEDNDNDNDHENNNNSNKDNNNNIFQKPWSFQSQNKPSSISNEEIMKTPSKRKSKQSIPLFTLTSPSVKRKNRPFDENINDFEVSVSPIKNDYQEQDQFLKY</sequence>
<feature type="compositionally biased region" description="Basic and acidic residues" evidence="1">
    <location>
        <begin position="592"/>
        <end position="603"/>
    </location>
</feature>
<feature type="compositionally biased region" description="Low complexity" evidence="1">
    <location>
        <begin position="715"/>
        <end position="725"/>
    </location>
</feature>